<sequence length="303" mass="31563">MLAMGMLLALGTLLLIVMLVTRSPANQPTSTVPLATDGCRGLPAFATTFAAEAGSTLALATDRTEQGLVLLTDSTVYQHPTWDAAGYLGAMAYDHMGNVYVAPTPRISLQDNPLAGVTTLWRVDSATGIMSPFATLAGEAGERNPFGILGLTYACGLDRLFAGTVIGSTPGEERGGIVAIDRGGQQTSLVTDLDVMGVLVVATPDGYDLYAGLARSPDLVALPLDASGTPSGPLRPLLDLTTAGATAGERARKMRLVGDELIVDLVPFNFSLQSSATGNPQARQATWGWDADLATWVVRASAR</sequence>
<evidence type="ECO:0000313" key="1">
    <source>
        <dbReference type="EMBL" id="PDV99492.1"/>
    </source>
</evidence>
<dbReference type="EMBL" id="LYXE01000069">
    <property type="protein sequence ID" value="PDV99492.1"/>
    <property type="molecule type" value="Genomic_DNA"/>
</dbReference>
<dbReference type="Proteomes" id="UP000220922">
    <property type="component" value="Unassembled WGS sequence"/>
</dbReference>
<gene>
    <name evidence="1" type="ORF">A9Q02_11910</name>
</gene>
<accession>A0A2H3KMY7</accession>
<evidence type="ECO:0000313" key="2">
    <source>
        <dbReference type="Proteomes" id="UP000220922"/>
    </source>
</evidence>
<reference evidence="1 2" key="1">
    <citation type="submission" date="2016-05" db="EMBL/GenBank/DDBJ databases">
        <authorList>
            <person name="Lavstsen T."/>
            <person name="Jespersen J.S."/>
        </authorList>
    </citation>
    <scope>NUCLEOTIDE SEQUENCE [LARGE SCALE GENOMIC DNA]</scope>
    <source>
        <strain evidence="1 2">B7-9</strain>
    </source>
</reference>
<comment type="caution">
    <text evidence="1">The sequence shown here is derived from an EMBL/GenBank/DDBJ whole genome shotgun (WGS) entry which is preliminary data.</text>
</comment>
<protein>
    <recommendedName>
        <fullName evidence="3">Phytase-like domain-containing protein</fullName>
    </recommendedName>
</protein>
<organism evidence="1 2">
    <name type="scientific">Candidatus Chloroploca asiatica</name>
    <dbReference type="NCBI Taxonomy" id="1506545"/>
    <lineage>
        <taxon>Bacteria</taxon>
        <taxon>Bacillati</taxon>
        <taxon>Chloroflexota</taxon>
        <taxon>Chloroflexia</taxon>
        <taxon>Chloroflexales</taxon>
        <taxon>Chloroflexineae</taxon>
        <taxon>Oscillochloridaceae</taxon>
        <taxon>Candidatus Chloroploca</taxon>
    </lineage>
</organism>
<evidence type="ECO:0008006" key="3">
    <source>
        <dbReference type="Google" id="ProtNLM"/>
    </source>
</evidence>
<dbReference type="AlphaFoldDB" id="A0A2H3KMY7"/>
<proteinExistence type="predicted"/>
<keyword evidence="2" id="KW-1185">Reference proteome</keyword>
<name>A0A2H3KMY7_9CHLR</name>